<comment type="caution">
    <text evidence="9">The sequence shown here is derived from an EMBL/GenBank/DDBJ whole genome shotgun (WGS) entry which is preliminary data.</text>
</comment>
<dbReference type="EMBL" id="JAASAI010000007">
    <property type="protein sequence ID" value="NIL22626.1"/>
    <property type="molecule type" value="Genomic_DNA"/>
</dbReference>
<sequence length="174" mass="20724">MDYFTLFGLLPRYQIDGNLVTTRYQELQRQFHPDRFANQPERERLASLQQAATINDAYQTLKHPLKRAEYMLSLQGFDLGNEQHTMHDTAFLMEQLELREELDAIERQPNAEALLAEFNRRLALMTQTRSQQMVEQLDQQQWESAADTVRKLRFLDKLQQQVEQLEERLFDDFS</sequence>
<evidence type="ECO:0000256" key="7">
    <source>
        <dbReference type="HAMAP-Rule" id="MF_00682"/>
    </source>
</evidence>
<dbReference type="GO" id="GO:1990230">
    <property type="term" value="C:iron-sulfur cluster transfer complex"/>
    <property type="evidence" value="ECO:0007669"/>
    <property type="project" value="TreeGrafter"/>
</dbReference>
<dbReference type="Pfam" id="PF07743">
    <property type="entry name" value="HSCB_C"/>
    <property type="match status" value="1"/>
</dbReference>
<comment type="subunit">
    <text evidence="5 7">Interacts with HscA and stimulates its ATPase activity. Interacts with IscU.</text>
</comment>
<reference evidence="9" key="1">
    <citation type="submission" date="2020-03" db="EMBL/GenBank/DDBJ databases">
        <authorList>
            <person name="Kislichkina A."/>
            <person name="Dentovskaya S."/>
            <person name="Shaikhutdinov R."/>
            <person name="Ivanov S."/>
            <person name="Sizova A."/>
            <person name="Solomentsev V."/>
            <person name="Bogun A."/>
        </authorList>
    </citation>
    <scope>NUCLEOTIDE SEQUENCE</scope>
    <source>
        <strain evidence="9">SCPM-O-B-7610</strain>
    </source>
</reference>
<keyword evidence="3 7" id="KW-0143">Chaperone</keyword>
<dbReference type="CDD" id="cd06257">
    <property type="entry name" value="DnaJ"/>
    <property type="match status" value="1"/>
</dbReference>
<dbReference type="InterPro" id="IPR004640">
    <property type="entry name" value="HscB"/>
</dbReference>
<dbReference type="InterPro" id="IPR036869">
    <property type="entry name" value="J_dom_sf"/>
</dbReference>
<dbReference type="GO" id="GO:0051087">
    <property type="term" value="F:protein-folding chaperone binding"/>
    <property type="evidence" value="ECO:0007669"/>
    <property type="project" value="InterPro"/>
</dbReference>
<dbReference type="Gene3D" id="1.20.1280.20">
    <property type="entry name" value="HscB, C-terminal domain"/>
    <property type="match status" value="1"/>
</dbReference>
<evidence type="ECO:0000313" key="10">
    <source>
        <dbReference type="Proteomes" id="UP000712947"/>
    </source>
</evidence>
<dbReference type="NCBIfam" id="NF003449">
    <property type="entry name" value="PRK05014.1"/>
    <property type="match status" value="1"/>
</dbReference>
<dbReference type="InterPro" id="IPR009073">
    <property type="entry name" value="HscB_oligo_C"/>
</dbReference>
<dbReference type="GO" id="GO:0051259">
    <property type="term" value="P:protein complex oligomerization"/>
    <property type="evidence" value="ECO:0007669"/>
    <property type="project" value="InterPro"/>
</dbReference>
<dbReference type="FunFam" id="1.10.287.110:FF:000008">
    <property type="entry name" value="Co-chaperone protein HscB"/>
    <property type="match status" value="1"/>
</dbReference>
<gene>
    <name evidence="7 9" type="primary">hscB</name>
    <name evidence="9" type="ORF">HB991_08865</name>
</gene>
<dbReference type="GO" id="GO:0001671">
    <property type="term" value="F:ATPase activator activity"/>
    <property type="evidence" value="ECO:0007669"/>
    <property type="project" value="InterPro"/>
</dbReference>
<dbReference type="PROSITE" id="PS50076">
    <property type="entry name" value="DNAJ_2"/>
    <property type="match status" value="1"/>
</dbReference>
<comment type="function">
    <text evidence="4 7">Co-chaperone involved in the maturation of iron-sulfur cluster-containing proteins. Seems to help targeting proteins to be folded toward HscA.</text>
</comment>
<comment type="similarity">
    <text evidence="1 7">Belongs to the HscB family.</text>
</comment>
<dbReference type="RefSeq" id="WP_050536682.1">
    <property type="nucleotide sequence ID" value="NZ_CABHYO010000030.1"/>
</dbReference>
<evidence type="ECO:0000256" key="1">
    <source>
        <dbReference type="ARBA" id="ARBA00010476"/>
    </source>
</evidence>
<dbReference type="GO" id="GO:0044571">
    <property type="term" value="P:[2Fe-2S] cluster assembly"/>
    <property type="evidence" value="ECO:0007669"/>
    <property type="project" value="InterPro"/>
</dbReference>
<dbReference type="PANTHER" id="PTHR14021">
    <property type="entry name" value="IRON-SULFUR CLUSTER CO-CHAPERONE PROTEIN HSCB"/>
    <property type="match status" value="1"/>
</dbReference>
<dbReference type="SUPFAM" id="SSF47144">
    <property type="entry name" value="HSC20 (HSCB), C-terminal oligomerisation domain"/>
    <property type="match status" value="1"/>
</dbReference>
<dbReference type="NCBIfam" id="TIGR00714">
    <property type="entry name" value="hscB"/>
    <property type="match status" value="1"/>
</dbReference>
<evidence type="ECO:0000256" key="5">
    <source>
        <dbReference type="ARBA" id="ARBA00025986"/>
    </source>
</evidence>
<feature type="domain" description="J" evidence="8">
    <location>
        <begin position="2"/>
        <end position="74"/>
    </location>
</feature>
<organism evidence="9 10">
    <name type="scientific">Yersinia mollaretii</name>
    <dbReference type="NCBI Taxonomy" id="33060"/>
    <lineage>
        <taxon>Bacteria</taxon>
        <taxon>Pseudomonadati</taxon>
        <taxon>Pseudomonadota</taxon>
        <taxon>Gammaproteobacteria</taxon>
        <taxon>Enterobacterales</taxon>
        <taxon>Yersiniaceae</taxon>
        <taxon>Yersinia</taxon>
    </lineage>
</organism>
<dbReference type="Proteomes" id="UP000712947">
    <property type="component" value="Unassembled WGS sequence"/>
</dbReference>
<dbReference type="Gene3D" id="1.10.287.110">
    <property type="entry name" value="DnaJ domain"/>
    <property type="match status" value="1"/>
</dbReference>
<dbReference type="SUPFAM" id="SSF46565">
    <property type="entry name" value="Chaperone J-domain"/>
    <property type="match status" value="1"/>
</dbReference>
<evidence type="ECO:0000256" key="2">
    <source>
        <dbReference type="ARBA" id="ARBA00017570"/>
    </source>
</evidence>
<dbReference type="GO" id="GO:0006457">
    <property type="term" value="P:protein folding"/>
    <property type="evidence" value="ECO:0007669"/>
    <property type="project" value="UniProtKB-UniRule"/>
</dbReference>
<evidence type="ECO:0000256" key="4">
    <source>
        <dbReference type="ARBA" id="ARBA00025596"/>
    </source>
</evidence>
<dbReference type="HAMAP" id="MF_00682">
    <property type="entry name" value="HscB"/>
    <property type="match status" value="1"/>
</dbReference>
<proteinExistence type="inferred from homology"/>
<evidence type="ECO:0000256" key="6">
    <source>
        <dbReference type="ARBA" id="ARBA00030734"/>
    </source>
</evidence>
<protein>
    <recommendedName>
        <fullName evidence="2 7">Co-chaperone protein HscB</fullName>
    </recommendedName>
    <alternativeName>
        <fullName evidence="6 7">Hsc20</fullName>
    </alternativeName>
</protein>
<evidence type="ECO:0000256" key="3">
    <source>
        <dbReference type="ARBA" id="ARBA00023186"/>
    </source>
</evidence>
<dbReference type="InterPro" id="IPR001623">
    <property type="entry name" value="DnaJ_domain"/>
</dbReference>
<evidence type="ECO:0000313" key="9">
    <source>
        <dbReference type="EMBL" id="NIL22626.1"/>
    </source>
</evidence>
<dbReference type="AlphaFoldDB" id="A0AA44CL66"/>
<name>A0AA44CL66_YERMO</name>
<dbReference type="InterPro" id="IPR036386">
    <property type="entry name" value="HscB_C_sf"/>
</dbReference>
<dbReference type="SMART" id="SM00271">
    <property type="entry name" value="DnaJ"/>
    <property type="match status" value="1"/>
</dbReference>
<accession>A0AA44CL66</accession>
<evidence type="ECO:0000259" key="8">
    <source>
        <dbReference type="PROSITE" id="PS50076"/>
    </source>
</evidence>
<dbReference type="PANTHER" id="PTHR14021:SF15">
    <property type="entry name" value="IRON-SULFUR CLUSTER CO-CHAPERONE PROTEIN HSCB"/>
    <property type="match status" value="1"/>
</dbReference>